<feature type="signal peptide" evidence="16">
    <location>
        <begin position="1"/>
        <end position="22"/>
    </location>
</feature>
<evidence type="ECO:0000256" key="7">
    <source>
        <dbReference type="ARBA" id="ARBA00022801"/>
    </source>
</evidence>
<keyword evidence="19" id="KW-1185">Reference proteome</keyword>
<organism evidence="18 19">
    <name type="scientific">Coniosporium apollinis</name>
    <dbReference type="NCBI Taxonomy" id="61459"/>
    <lineage>
        <taxon>Eukaryota</taxon>
        <taxon>Fungi</taxon>
        <taxon>Dikarya</taxon>
        <taxon>Ascomycota</taxon>
        <taxon>Pezizomycotina</taxon>
        <taxon>Dothideomycetes</taxon>
        <taxon>Dothideomycetes incertae sedis</taxon>
        <taxon>Coniosporium</taxon>
    </lineage>
</organism>
<dbReference type="PROSITE" id="PS51762">
    <property type="entry name" value="GH16_2"/>
    <property type="match status" value="1"/>
</dbReference>
<dbReference type="InterPro" id="IPR017168">
    <property type="entry name" value="CHR-like"/>
</dbReference>
<evidence type="ECO:0000256" key="15">
    <source>
        <dbReference type="SAM" id="MobiDB-lite"/>
    </source>
</evidence>
<sequence>MGRFYAASAAIAVLISASLVSAEIPTCGPNKLCPAETPCCSAYGQCGVGAYCLGGCDPLFSHSLESCVPNPICKSQDYNLNSLDDIAPNTRYLGDASKAKWVSSGQPVAYQNEAVLLTMAPDTVGTLLATTNYVWYGKISATMTTSQGKGVVTAFIMMSDVKDEIDFEFVGIDVENAQSNYYSQGVTNYNNGRNLSTSNTVTNTHTYTIDWTPEKIDWQIDGKTLRTVERQSTWNATANRYDYPQTPARVMLSLWPAGLPSNAPGTINWAGGLVDWDSPYMQNGYYYALVNNVKVECYDPPKGASVQGSKSYKYTDKAGTNDTVVVTDDVEVLASFFATGEDPEKNPNAAASKSSSAASTKTGSAAAESTSAEVETVPGLSGAGARGEEGGPAAVVSQAPGSSVTQPAAGSLQTAGGSGGTGFSQGDTQGQSGAAGKDRRVVGGSGIAFVGALVGLLVL</sequence>
<evidence type="ECO:0000256" key="9">
    <source>
        <dbReference type="ARBA" id="ARBA00023180"/>
    </source>
</evidence>
<evidence type="ECO:0000256" key="10">
    <source>
        <dbReference type="ARBA" id="ARBA00023288"/>
    </source>
</evidence>
<keyword evidence="9" id="KW-0325">Glycoprotein</keyword>
<evidence type="ECO:0000256" key="2">
    <source>
        <dbReference type="ARBA" id="ARBA00004589"/>
    </source>
</evidence>
<evidence type="ECO:0000256" key="1">
    <source>
        <dbReference type="ARBA" id="ARBA00000822"/>
    </source>
</evidence>
<evidence type="ECO:0000256" key="8">
    <source>
        <dbReference type="ARBA" id="ARBA00023136"/>
    </source>
</evidence>
<feature type="chain" id="PRO_5047127391" description="Crh-like protein" evidence="16">
    <location>
        <begin position="23"/>
        <end position="459"/>
    </location>
</feature>
<dbReference type="InterPro" id="IPR050546">
    <property type="entry name" value="Glycosyl_Hydrlase_16"/>
</dbReference>
<dbReference type="SUPFAM" id="SSF49899">
    <property type="entry name" value="Concanavalin A-like lectins/glucanases"/>
    <property type="match status" value="1"/>
</dbReference>
<accession>A0ABQ9NZ00</accession>
<proteinExistence type="inferred from homology"/>
<keyword evidence="6 16" id="KW-0732">Signal</keyword>
<comment type="subcellular location">
    <subcellularLocation>
        <location evidence="2">Membrane</location>
        <topology evidence="2">Lipid-anchor</topology>
        <topology evidence="2">GPI-anchor</topology>
    </subcellularLocation>
</comment>
<comment type="catalytic activity">
    <reaction evidence="1">
        <text>Random endo-hydrolysis of N-acetyl-beta-D-glucosaminide (1-&gt;4)-beta-linkages in chitin and chitodextrins.</text>
        <dbReference type="EC" id="3.2.1.14"/>
    </reaction>
</comment>
<evidence type="ECO:0000256" key="12">
    <source>
        <dbReference type="ARBA" id="ARBA00023316"/>
    </source>
</evidence>
<dbReference type="Pfam" id="PF00722">
    <property type="entry name" value="Glyco_hydro_16"/>
    <property type="match status" value="1"/>
</dbReference>
<evidence type="ECO:0000256" key="4">
    <source>
        <dbReference type="ARBA" id="ARBA00022676"/>
    </source>
</evidence>
<feature type="compositionally biased region" description="Low complexity" evidence="15">
    <location>
        <begin position="349"/>
        <end position="373"/>
    </location>
</feature>
<keyword evidence="3" id="KW-0336">GPI-anchor</keyword>
<feature type="domain" description="GH16" evidence="17">
    <location>
        <begin position="63"/>
        <end position="278"/>
    </location>
</feature>
<dbReference type="PANTHER" id="PTHR10963">
    <property type="entry name" value="GLYCOSYL HYDROLASE-RELATED"/>
    <property type="match status" value="1"/>
</dbReference>
<evidence type="ECO:0000256" key="6">
    <source>
        <dbReference type="ARBA" id="ARBA00022729"/>
    </source>
</evidence>
<evidence type="ECO:0000256" key="16">
    <source>
        <dbReference type="SAM" id="SignalP"/>
    </source>
</evidence>
<evidence type="ECO:0000313" key="19">
    <source>
        <dbReference type="Proteomes" id="UP001172684"/>
    </source>
</evidence>
<dbReference type="EC" id="3.2.-.-" evidence="14"/>
<dbReference type="GO" id="GO:0016798">
    <property type="term" value="F:hydrolase activity, acting on glycosyl bonds"/>
    <property type="evidence" value="ECO:0007669"/>
    <property type="project" value="UniProtKB-KW"/>
</dbReference>
<reference evidence="18" key="1">
    <citation type="submission" date="2022-10" db="EMBL/GenBank/DDBJ databases">
        <title>Culturing micro-colonial fungi from biological soil crusts in the Mojave desert and describing Neophaeococcomyces mojavensis, and introducing the new genera and species Taxawa tesnikishii.</title>
        <authorList>
            <person name="Kurbessoian T."/>
            <person name="Stajich J.E."/>
        </authorList>
    </citation>
    <scope>NUCLEOTIDE SEQUENCE</scope>
    <source>
        <strain evidence="18">TK_1</strain>
    </source>
</reference>
<dbReference type="Gene3D" id="2.60.120.200">
    <property type="match status" value="1"/>
</dbReference>
<keyword evidence="5" id="KW-0808">Transferase</keyword>
<evidence type="ECO:0000256" key="14">
    <source>
        <dbReference type="PIRNR" id="PIRNR037299"/>
    </source>
</evidence>
<dbReference type="EMBL" id="JAPDRL010000020">
    <property type="protein sequence ID" value="KAJ9666291.1"/>
    <property type="molecule type" value="Genomic_DNA"/>
</dbReference>
<dbReference type="PANTHER" id="PTHR10963:SF22">
    <property type="entry name" value="GLYCOSIDASE CRH2-RELATED"/>
    <property type="match status" value="1"/>
</dbReference>
<keyword evidence="11 18" id="KW-0326">Glycosidase</keyword>
<keyword evidence="7 14" id="KW-0378">Hydrolase</keyword>
<keyword evidence="4" id="KW-0328">Glycosyltransferase</keyword>
<keyword evidence="12" id="KW-0961">Cell wall biogenesis/degradation</keyword>
<feature type="region of interest" description="Disordered" evidence="15">
    <location>
        <begin position="338"/>
        <end position="438"/>
    </location>
</feature>
<dbReference type="PIRSF" id="PIRSF037299">
    <property type="entry name" value="Glycosidase_CRH1_prd"/>
    <property type="match status" value="1"/>
</dbReference>
<evidence type="ECO:0000256" key="11">
    <source>
        <dbReference type="ARBA" id="ARBA00023295"/>
    </source>
</evidence>
<keyword evidence="8 14" id="KW-0472">Membrane</keyword>
<dbReference type="Proteomes" id="UP001172684">
    <property type="component" value="Unassembled WGS sequence"/>
</dbReference>
<evidence type="ECO:0000256" key="13">
    <source>
        <dbReference type="ARBA" id="ARBA00038074"/>
    </source>
</evidence>
<protein>
    <recommendedName>
        <fullName evidence="14">Crh-like protein</fullName>
        <ecNumber evidence="14">3.2.-.-</ecNumber>
    </recommendedName>
</protein>
<dbReference type="InterPro" id="IPR013320">
    <property type="entry name" value="ConA-like_dom_sf"/>
</dbReference>
<keyword evidence="10" id="KW-0449">Lipoprotein</keyword>
<dbReference type="CDD" id="cd02183">
    <property type="entry name" value="GH16_fungal_CRH1_transglycosylase"/>
    <property type="match status" value="1"/>
</dbReference>
<gene>
    <name evidence="18" type="primary">UTR2</name>
    <name evidence="18" type="ORF">H2201_003479</name>
</gene>
<evidence type="ECO:0000313" key="18">
    <source>
        <dbReference type="EMBL" id="KAJ9666291.1"/>
    </source>
</evidence>
<evidence type="ECO:0000256" key="3">
    <source>
        <dbReference type="ARBA" id="ARBA00022622"/>
    </source>
</evidence>
<name>A0ABQ9NZ00_9PEZI</name>
<evidence type="ECO:0000256" key="5">
    <source>
        <dbReference type="ARBA" id="ARBA00022679"/>
    </source>
</evidence>
<comment type="caution">
    <text evidence="18">The sequence shown here is derived from an EMBL/GenBank/DDBJ whole genome shotgun (WGS) entry which is preliminary data.</text>
</comment>
<evidence type="ECO:0000259" key="17">
    <source>
        <dbReference type="PROSITE" id="PS51762"/>
    </source>
</evidence>
<comment type="similarity">
    <text evidence="13">Belongs to the glycosyl hydrolase 16 family. CRH1 subfamily.</text>
</comment>
<dbReference type="InterPro" id="IPR000757">
    <property type="entry name" value="Beta-glucanase-like"/>
</dbReference>